<dbReference type="GO" id="GO:0003899">
    <property type="term" value="F:DNA-directed RNA polymerase activity"/>
    <property type="evidence" value="ECO:0007669"/>
    <property type="project" value="InterPro"/>
</dbReference>
<evidence type="ECO:0000256" key="4">
    <source>
        <dbReference type="SAM" id="MobiDB-lite"/>
    </source>
</evidence>
<dbReference type="EMBL" id="VSSR01000013">
    <property type="protein sequence ID" value="TYL86303.1"/>
    <property type="molecule type" value="Genomic_DNA"/>
</dbReference>
<feature type="domain" description="Zinc finger CHC2-type" evidence="5">
    <location>
        <begin position="33"/>
        <end position="88"/>
    </location>
</feature>
<feature type="compositionally biased region" description="Polar residues" evidence="4">
    <location>
        <begin position="96"/>
        <end position="107"/>
    </location>
</feature>
<dbReference type="AlphaFoldDB" id="A0A5S4WZY5"/>
<evidence type="ECO:0000313" key="6">
    <source>
        <dbReference type="EMBL" id="TYL86303.1"/>
    </source>
</evidence>
<dbReference type="GO" id="GO:0003677">
    <property type="term" value="F:DNA binding"/>
    <property type="evidence" value="ECO:0007669"/>
    <property type="project" value="InterPro"/>
</dbReference>
<dbReference type="InterPro" id="IPR050219">
    <property type="entry name" value="DnaG_primase"/>
</dbReference>
<organism evidence="6 7">
    <name type="scientific">Bradyrhizobium cytisi</name>
    <dbReference type="NCBI Taxonomy" id="515489"/>
    <lineage>
        <taxon>Bacteria</taxon>
        <taxon>Pseudomonadati</taxon>
        <taxon>Pseudomonadota</taxon>
        <taxon>Alphaproteobacteria</taxon>
        <taxon>Hyphomicrobiales</taxon>
        <taxon>Nitrobacteraceae</taxon>
        <taxon>Bradyrhizobium</taxon>
    </lineage>
</organism>
<dbReference type="PANTHER" id="PTHR30313:SF2">
    <property type="entry name" value="DNA PRIMASE"/>
    <property type="match status" value="1"/>
</dbReference>
<evidence type="ECO:0000256" key="1">
    <source>
        <dbReference type="ARBA" id="ARBA00022723"/>
    </source>
</evidence>
<dbReference type="Proteomes" id="UP000324853">
    <property type="component" value="Unassembled WGS sequence"/>
</dbReference>
<dbReference type="PANTHER" id="PTHR30313">
    <property type="entry name" value="DNA PRIMASE"/>
    <property type="match status" value="1"/>
</dbReference>
<evidence type="ECO:0000259" key="5">
    <source>
        <dbReference type="SMART" id="SM00400"/>
    </source>
</evidence>
<dbReference type="GO" id="GO:0005737">
    <property type="term" value="C:cytoplasm"/>
    <property type="evidence" value="ECO:0007669"/>
    <property type="project" value="TreeGrafter"/>
</dbReference>
<dbReference type="SUPFAM" id="SSF57783">
    <property type="entry name" value="Zinc beta-ribbon"/>
    <property type="match status" value="1"/>
</dbReference>
<keyword evidence="3" id="KW-0862">Zinc</keyword>
<dbReference type="GO" id="GO:0006269">
    <property type="term" value="P:DNA replication, synthesis of primer"/>
    <property type="evidence" value="ECO:0007669"/>
    <property type="project" value="TreeGrafter"/>
</dbReference>
<evidence type="ECO:0000313" key="7">
    <source>
        <dbReference type="Proteomes" id="UP000324853"/>
    </source>
</evidence>
<dbReference type="SUPFAM" id="SSF56731">
    <property type="entry name" value="DNA primase core"/>
    <property type="match status" value="1"/>
</dbReference>
<evidence type="ECO:0000256" key="3">
    <source>
        <dbReference type="ARBA" id="ARBA00022833"/>
    </source>
</evidence>
<comment type="caution">
    <text evidence="6">The sequence shown here is derived from an EMBL/GenBank/DDBJ whole genome shotgun (WGS) entry which is preliminary data.</text>
</comment>
<proteinExistence type="predicted"/>
<gene>
    <name evidence="6" type="ORF">FXB38_07425</name>
</gene>
<accession>A0A5S4WZY5</accession>
<keyword evidence="7" id="KW-1185">Reference proteome</keyword>
<dbReference type="InterPro" id="IPR002694">
    <property type="entry name" value="Znf_CHC2"/>
</dbReference>
<feature type="region of interest" description="Disordered" evidence="4">
    <location>
        <begin position="96"/>
        <end position="118"/>
    </location>
</feature>
<evidence type="ECO:0000256" key="2">
    <source>
        <dbReference type="ARBA" id="ARBA00022771"/>
    </source>
</evidence>
<dbReference type="InterPro" id="IPR036977">
    <property type="entry name" value="DNA_primase_Znf_CHC2"/>
</dbReference>
<reference evidence="6 7" key="1">
    <citation type="submission" date="2019-08" db="EMBL/GenBank/DDBJ databases">
        <title>Bradyrhizobium hipponensis sp. nov., a rhizobium isolated from a Lupinus angustifolius root nodule in Tunisia.</title>
        <authorList>
            <person name="Off K."/>
            <person name="Rejili M."/>
            <person name="Mars M."/>
            <person name="Brachmann A."/>
            <person name="Marin M."/>
        </authorList>
    </citation>
    <scope>NUCLEOTIDE SEQUENCE [LARGE SCALE GENOMIC DNA]</scope>
    <source>
        <strain evidence="6 7">CTAW11</strain>
    </source>
</reference>
<keyword evidence="1" id="KW-0479">Metal-binding</keyword>
<keyword evidence="2" id="KW-0863">Zinc-finger</keyword>
<sequence>MPFVDFAELKTRVSIEEAMQMLGLNLTLNGGQYRGACPTCRSGGDRALIITPAKGLFYCFAKKTGGDVIALTAHIRGIGVKDAAEELHRAFGTVQNGTSTVSKSRATAPQAPEARKQPAFDPEAYAARLDASHASLASLGISAETLKAWKAGHASSGTNRGRLAIALRDRDGNILGFAGRSLGDEQPSLTIPNGINPQEIIFGADRVEAGTLYLVRDVLDVLKAHESGVTNCVCFLTDITALQVEMLAALMATKHCDTVELF</sequence>
<dbReference type="Pfam" id="PF01807">
    <property type="entry name" value="Zn_ribbon_DnaG"/>
    <property type="match status" value="1"/>
</dbReference>
<dbReference type="OrthoDB" id="9811157at2"/>
<name>A0A5S4WZY5_9BRAD</name>
<dbReference type="RefSeq" id="WP_148750212.1">
    <property type="nucleotide sequence ID" value="NZ_VSSR01000013.1"/>
</dbReference>
<dbReference type="Gene3D" id="3.90.580.10">
    <property type="entry name" value="Zinc finger, CHC2-type domain"/>
    <property type="match status" value="1"/>
</dbReference>
<protein>
    <recommendedName>
        <fullName evidence="5">Zinc finger CHC2-type domain-containing protein</fullName>
    </recommendedName>
</protein>
<dbReference type="SMART" id="SM00400">
    <property type="entry name" value="ZnF_CHCC"/>
    <property type="match status" value="1"/>
</dbReference>
<dbReference type="GO" id="GO:0008270">
    <property type="term" value="F:zinc ion binding"/>
    <property type="evidence" value="ECO:0007669"/>
    <property type="project" value="UniProtKB-KW"/>
</dbReference>